<gene>
    <name evidence="4" type="ORF">HA51_19750</name>
</gene>
<dbReference type="Pfam" id="PF00440">
    <property type="entry name" value="TetR_N"/>
    <property type="match status" value="1"/>
</dbReference>
<organism evidence="4 5">
    <name type="scientific">Pantoea rwandensis</name>
    <dbReference type="NCBI Taxonomy" id="1076550"/>
    <lineage>
        <taxon>Bacteria</taxon>
        <taxon>Pseudomonadati</taxon>
        <taxon>Pseudomonadota</taxon>
        <taxon>Gammaproteobacteria</taxon>
        <taxon>Enterobacterales</taxon>
        <taxon>Erwiniaceae</taxon>
        <taxon>Pantoea</taxon>
    </lineage>
</organism>
<evidence type="ECO:0000256" key="2">
    <source>
        <dbReference type="PROSITE-ProRule" id="PRU00335"/>
    </source>
</evidence>
<evidence type="ECO:0000256" key="1">
    <source>
        <dbReference type="ARBA" id="ARBA00023125"/>
    </source>
</evidence>
<accession>A0A1X1CSD8</accession>
<reference evidence="4 5" key="1">
    <citation type="journal article" date="2017" name="Antonie Van Leeuwenhoek">
        <title>Phylogenomic resolution of the bacterial genus Pantoea and its relationship with Erwinia and Tatumella.</title>
        <authorList>
            <person name="Palmer M."/>
            <person name="Steenkamp E.T."/>
            <person name="Coetzee M.P."/>
            <person name="Chan W.Y."/>
            <person name="van Zyl E."/>
            <person name="De Maayer P."/>
            <person name="Coutinho T.A."/>
            <person name="Blom J."/>
            <person name="Smits T.H."/>
            <person name="Duffy B."/>
            <person name="Venter S.N."/>
        </authorList>
    </citation>
    <scope>NUCLEOTIDE SEQUENCE [LARGE SCALE GENOMIC DNA]</scope>
    <source>
        <strain evidence="4 5">LMG 26275</strain>
    </source>
</reference>
<dbReference type="Proteomes" id="UP000193558">
    <property type="component" value="Unassembled WGS sequence"/>
</dbReference>
<feature type="DNA-binding region" description="H-T-H motif" evidence="2">
    <location>
        <begin position="28"/>
        <end position="47"/>
    </location>
</feature>
<dbReference type="PROSITE" id="PS50977">
    <property type="entry name" value="HTH_TETR_2"/>
    <property type="match status" value="1"/>
</dbReference>
<dbReference type="RefSeq" id="WP_084936331.1">
    <property type="nucleotide sequence ID" value="NZ_MLFR01000025.1"/>
</dbReference>
<dbReference type="EMBL" id="MLFR01000025">
    <property type="protein sequence ID" value="ORM67349.1"/>
    <property type="molecule type" value="Genomic_DNA"/>
</dbReference>
<name>A0A1X1CSD8_9GAMM</name>
<feature type="domain" description="HTH tetR-type" evidence="3">
    <location>
        <begin position="5"/>
        <end position="65"/>
    </location>
</feature>
<dbReference type="AlphaFoldDB" id="A0A1X1CSD8"/>
<dbReference type="PANTHER" id="PTHR30055:SF226">
    <property type="entry name" value="HTH-TYPE TRANSCRIPTIONAL REGULATOR PKSA"/>
    <property type="match status" value="1"/>
</dbReference>
<evidence type="ECO:0000313" key="5">
    <source>
        <dbReference type="Proteomes" id="UP000193558"/>
    </source>
</evidence>
<comment type="caution">
    <text evidence="4">The sequence shown here is derived from an EMBL/GenBank/DDBJ whole genome shotgun (WGS) entry which is preliminary data.</text>
</comment>
<evidence type="ECO:0000313" key="4">
    <source>
        <dbReference type="EMBL" id="ORM67349.1"/>
    </source>
</evidence>
<dbReference type="GO" id="GO:0000976">
    <property type="term" value="F:transcription cis-regulatory region binding"/>
    <property type="evidence" value="ECO:0007669"/>
    <property type="project" value="TreeGrafter"/>
</dbReference>
<dbReference type="GO" id="GO:0003700">
    <property type="term" value="F:DNA-binding transcription factor activity"/>
    <property type="evidence" value="ECO:0007669"/>
    <property type="project" value="TreeGrafter"/>
</dbReference>
<proteinExistence type="predicted"/>
<keyword evidence="1 2" id="KW-0238">DNA-binding</keyword>
<dbReference type="InterPro" id="IPR001647">
    <property type="entry name" value="HTH_TetR"/>
</dbReference>
<dbReference type="InterPro" id="IPR009057">
    <property type="entry name" value="Homeodomain-like_sf"/>
</dbReference>
<dbReference type="SUPFAM" id="SSF46689">
    <property type="entry name" value="Homeodomain-like"/>
    <property type="match status" value="1"/>
</dbReference>
<dbReference type="Gene3D" id="1.10.357.10">
    <property type="entry name" value="Tetracycline Repressor, domain 2"/>
    <property type="match status" value="1"/>
</dbReference>
<dbReference type="OrthoDB" id="9809265at2"/>
<dbReference type="InterPro" id="IPR050109">
    <property type="entry name" value="HTH-type_TetR-like_transc_reg"/>
</dbReference>
<dbReference type="PANTHER" id="PTHR30055">
    <property type="entry name" value="HTH-TYPE TRANSCRIPTIONAL REGULATOR RUTR"/>
    <property type="match status" value="1"/>
</dbReference>
<protein>
    <submittedName>
        <fullName evidence="4">TetR family transcriptional regulator</fullName>
    </submittedName>
</protein>
<sequence>MADNSDIKTDILEATLTVIINQGVRGTTYRRVAEQAGLSPGTLTYHFPQTDILLMGAFSHMVDTIAQSFRDRMHAARDRASACEAVVDLICGDIWASKRHLVLSFELYSLAARKEPFRELLQQWMQRSRASLHLFFSMETACSLDALIEGFTIHNLLNNTPISRATILNAVRNIAAQDDNQAS</sequence>
<dbReference type="PRINTS" id="PR00455">
    <property type="entry name" value="HTHTETR"/>
</dbReference>
<evidence type="ECO:0000259" key="3">
    <source>
        <dbReference type="PROSITE" id="PS50977"/>
    </source>
</evidence>